<feature type="domain" description="Cytidyltransferase-like" evidence="8">
    <location>
        <begin position="32"/>
        <end position="156"/>
    </location>
</feature>
<dbReference type="NCBIfam" id="TIGR00125">
    <property type="entry name" value="cyt_tran_rel"/>
    <property type="match status" value="1"/>
</dbReference>
<gene>
    <name evidence="9" type="primary">rfaE2</name>
    <name evidence="9" type="ORF">EI427_10095</name>
</gene>
<dbReference type="PANTHER" id="PTHR43793">
    <property type="entry name" value="FAD SYNTHASE"/>
    <property type="match status" value="1"/>
</dbReference>
<evidence type="ECO:0000256" key="1">
    <source>
        <dbReference type="ARBA" id="ARBA00012519"/>
    </source>
</evidence>
<dbReference type="AlphaFoldDB" id="A0A3Q9FLP8"/>
<dbReference type="PANTHER" id="PTHR43793:SF2">
    <property type="entry name" value="BIFUNCTIONAL PROTEIN HLDE"/>
    <property type="match status" value="1"/>
</dbReference>
<evidence type="ECO:0000256" key="7">
    <source>
        <dbReference type="ARBA" id="ARBA00047428"/>
    </source>
</evidence>
<keyword evidence="2 9" id="KW-0808">Transferase</keyword>
<keyword evidence="6" id="KW-0119">Carbohydrate metabolism</keyword>
<keyword evidence="4" id="KW-0547">Nucleotide-binding</keyword>
<evidence type="ECO:0000256" key="2">
    <source>
        <dbReference type="ARBA" id="ARBA00022679"/>
    </source>
</evidence>
<evidence type="ECO:0000313" key="9">
    <source>
        <dbReference type="EMBL" id="AZQ62573.1"/>
    </source>
</evidence>
<organism evidence="9 10">
    <name type="scientific">Flammeovirga pectinis</name>
    <dbReference type="NCBI Taxonomy" id="2494373"/>
    <lineage>
        <taxon>Bacteria</taxon>
        <taxon>Pseudomonadati</taxon>
        <taxon>Bacteroidota</taxon>
        <taxon>Cytophagia</taxon>
        <taxon>Cytophagales</taxon>
        <taxon>Flammeovirgaceae</taxon>
        <taxon>Flammeovirga</taxon>
    </lineage>
</organism>
<dbReference type="GO" id="GO:0005975">
    <property type="term" value="P:carbohydrate metabolic process"/>
    <property type="evidence" value="ECO:0007669"/>
    <property type="project" value="InterPro"/>
</dbReference>
<evidence type="ECO:0000313" key="10">
    <source>
        <dbReference type="Proteomes" id="UP000267268"/>
    </source>
</evidence>
<dbReference type="Proteomes" id="UP000267268">
    <property type="component" value="Chromosome 1"/>
</dbReference>
<keyword evidence="10" id="KW-1185">Reference proteome</keyword>
<comment type="catalytic activity">
    <reaction evidence="7">
        <text>D-glycero-beta-D-manno-heptose 1-phosphate + ATP + H(+) = ADP-D-glycero-beta-D-manno-heptose + diphosphate</text>
        <dbReference type="Rhea" id="RHEA:27465"/>
        <dbReference type="ChEBI" id="CHEBI:15378"/>
        <dbReference type="ChEBI" id="CHEBI:30616"/>
        <dbReference type="ChEBI" id="CHEBI:33019"/>
        <dbReference type="ChEBI" id="CHEBI:59967"/>
        <dbReference type="ChEBI" id="CHEBI:61593"/>
        <dbReference type="EC" id="2.7.7.70"/>
    </reaction>
</comment>
<dbReference type="GO" id="GO:0005524">
    <property type="term" value="F:ATP binding"/>
    <property type="evidence" value="ECO:0007669"/>
    <property type="project" value="UniProtKB-KW"/>
</dbReference>
<proteinExistence type="predicted"/>
<evidence type="ECO:0000259" key="8">
    <source>
        <dbReference type="Pfam" id="PF01467"/>
    </source>
</evidence>
<dbReference type="NCBIfam" id="TIGR02199">
    <property type="entry name" value="rfaE_dom_II"/>
    <property type="match status" value="1"/>
</dbReference>
<name>A0A3Q9FLP8_9BACT</name>
<dbReference type="InterPro" id="IPR004821">
    <property type="entry name" value="Cyt_trans-like"/>
</dbReference>
<accession>A0A3Q9FLP8</accession>
<dbReference type="InterPro" id="IPR050385">
    <property type="entry name" value="Archaeal_FAD_synthase"/>
</dbReference>
<dbReference type="InterPro" id="IPR011914">
    <property type="entry name" value="RfaE_dom_II"/>
</dbReference>
<keyword evidence="5" id="KW-0067">ATP-binding</keyword>
<evidence type="ECO:0000256" key="6">
    <source>
        <dbReference type="ARBA" id="ARBA00023277"/>
    </source>
</evidence>
<evidence type="ECO:0000256" key="5">
    <source>
        <dbReference type="ARBA" id="ARBA00022840"/>
    </source>
</evidence>
<dbReference type="KEGG" id="fll:EI427_10095"/>
<dbReference type="OrthoDB" id="9795543at2"/>
<sequence length="164" mass="18199">MNNVASKDKILTLENALIKRAEWKDNGEKVVFTNGCFDIVHLGHVDYLEQARNQGTKMILGLNTDASVKRLKGEERPINNEYARARLLAAFEFIDMVILFGDDTPLNLIDSLLPDVLVKGADYTVDNIVGAKEVMNNGGKVETITLVEGFSTSSIIEKIRKFGL</sequence>
<dbReference type="SUPFAM" id="SSF52374">
    <property type="entry name" value="Nucleotidylyl transferase"/>
    <property type="match status" value="1"/>
</dbReference>
<evidence type="ECO:0000256" key="4">
    <source>
        <dbReference type="ARBA" id="ARBA00022741"/>
    </source>
</evidence>
<dbReference type="GO" id="GO:0016779">
    <property type="term" value="F:nucleotidyltransferase activity"/>
    <property type="evidence" value="ECO:0007669"/>
    <property type="project" value="UniProtKB-KW"/>
</dbReference>
<dbReference type="Pfam" id="PF01467">
    <property type="entry name" value="CTP_transf_like"/>
    <property type="match status" value="1"/>
</dbReference>
<dbReference type="GO" id="GO:0016773">
    <property type="term" value="F:phosphotransferase activity, alcohol group as acceptor"/>
    <property type="evidence" value="ECO:0007669"/>
    <property type="project" value="InterPro"/>
</dbReference>
<dbReference type="InterPro" id="IPR014729">
    <property type="entry name" value="Rossmann-like_a/b/a_fold"/>
</dbReference>
<reference evidence="9 10" key="1">
    <citation type="submission" date="2018-12" db="EMBL/GenBank/DDBJ databases">
        <title>Flammeovirga pectinis sp. nov., isolated from the gut of the Korean scallop, Patinopecten yessoensis.</title>
        <authorList>
            <person name="Bae J.-W."/>
            <person name="Jeong Y.-S."/>
            <person name="Kang W."/>
        </authorList>
    </citation>
    <scope>NUCLEOTIDE SEQUENCE [LARGE SCALE GENOMIC DNA]</scope>
    <source>
        <strain evidence="9 10">L12M1</strain>
    </source>
</reference>
<dbReference type="Gene3D" id="3.40.50.620">
    <property type="entry name" value="HUPs"/>
    <property type="match status" value="1"/>
</dbReference>
<protein>
    <recommendedName>
        <fullName evidence="1">D-glycero-beta-D-manno-heptose 1-phosphate adenylyltransferase</fullName>
        <ecNumber evidence="1">2.7.7.70</ecNumber>
    </recommendedName>
</protein>
<dbReference type="EC" id="2.7.7.70" evidence="1"/>
<dbReference type="RefSeq" id="WP_126614209.1">
    <property type="nucleotide sequence ID" value="NZ_CP034562.1"/>
</dbReference>
<dbReference type="EMBL" id="CP034562">
    <property type="protein sequence ID" value="AZQ62573.1"/>
    <property type="molecule type" value="Genomic_DNA"/>
</dbReference>
<keyword evidence="3 9" id="KW-0548">Nucleotidyltransferase</keyword>
<evidence type="ECO:0000256" key="3">
    <source>
        <dbReference type="ARBA" id="ARBA00022695"/>
    </source>
</evidence>